<keyword evidence="2" id="KW-1185">Reference proteome</keyword>
<dbReference type="Proteomes" id="UP000288669">
    <property type="component" value="Unassembled WGS sequence"/>
</dbReference>
<dbReference type="RefSeq" id="WP_126826674.1">
    <property type="nucleotide sequence ID" value="NZ_JBHLWU010000003.1"/>
</dbReference>
<name>A0A430AF61_9ENTE</name>
<evidence type="ECO:0000313" key="1">
    <source>
        <dbReference type="EMBL" id="RSU06217.1"/>
    </source>
</evidence>
<proteinExistence type="predicted"/>
<accession>A0A430AF61</accession>
<comment type="caution">
    <text evidence="1">The sequence shown here is derived from an EMBL/GenBank/DDBJ whole genome shotgun (WGS) entry which is preliminary data.</text>
</comment>
<sequence length="98" mass="11635">MNRKLKSVTLEYELLKLDSWYKALEVVDKFFDSALYDESNKELKCEEMVKNYYAIEKIFTLFHKDYGAILEVIYNFKVKESSFEKNIVNLNGDNEDGK</sequence>
<organism evidence="1 2">
    <name type="scientific">Vagococcus entomophilus</name>
    <dbReference type="NCBI Taxonomy" id="1160095"/>
    <lineage>
        <taxon>Bacteria</taxon>
        <taxon>Bacillati</taxon>
        <taxon>Bacillota</taxon>
        <taxon>Bacilli</taxon>
        <taxon>Lactobacillales</taxon>
        <taxon>Enterococcaceae</taxon>
        <taxon>Vagococcus</taxon>
    </lineage>
</organism>
<reference evidence="1 2" key="1">
    <citation type="submission" date="2017-05" db="EMBL/GenBank/DDBJ databases">
        <title>Vagococcus spp. assemblies.</title>
        <authorList>
            <person name="Gulvik C.A."/>
        </authorList>
    </citation>
    <scope>NUCLEOTIDE SEQUENCE [LARGE SCALE GENOMIC DNA]</scope>
    <source>
        <strain evidence="1 2">DSM 24756</strain>
    </source>
</reference>
<dbReference type="EMBL" id="NGJZ01000004">
    <property type="protein sequence ID" value="RSU06217.1"/>
    <property type="molecule type" value="Genomic_DNA"/>
</dbReference>
<evidence type="ECO:0000313" key="2">
    <source>
        <dbReference type="Proteomes" id="UP000288669"/>
    </source>
</evidence>
<gene>
    <name evidence="1" type="ORF">CBF30_10915</name>
</gene>
<dbReference type="AlphaFoldDB" id="A0A430AF61"/>
<dbReference type="OrthoDB" id="2187794at2"/>
<protein>
    <submittedName>
        <fullName evidence="1">Uncharacterized protein</fullName>
    </submittedName>
</protein>